<protein>
    <recommendedName>
        <fullName evidence="5">Secreted protein</fullName>
    </recommendedName>
</protein>
<comment type="caution">
    <text evidence="3">The sequence shown here is derived from an EMBL/GenBank/DDBJ whole genome shotgun (WGS) entry which is preliminary data.</text>
</comment>
<gene>
    <name evidence="3" type="ORF">AQI95_15495</name>
</gene>
<organism evidence="3 4">
    <name type="scientific">Streptomyces yokosukanensis</name>
    <dbReference type="NCBI Taxonomy" id="67386"/>
    <lineage>
        <taxon>Bacteria</taxon>
        <taxon>Bacillati</taxon>
        <taxon>Actinomycetota</taxon>
        <taxon>Actinomycetes</taxon>
        <taxon>Kitasatosporales</taxon>
        <taxon>Streptomycetaceae</taxon>
        <taxon>Streptomyces</taxon>
    </lineage>
</organism>
<evidence type="ECO:0000256" key="1">
    <source>
        <dbReference type="SAM" id="MobiDB-lite"/>
    </source>
</evidence>
<feature type="chain" id="PRO_5038770374" description="Secreted protein" evidence="2">
    <location>
        <begin position="21"/>
        <end position="119"/>
    </location>
</feature>
<accession>A0A101P7C3</accession>
<dbReference type="Proteomes" id="UP000053127">
    <property type="component" value="Unassembled WGS sequence"/>
</dbReference>
<dbReference type="EMBL" id="LMWN01000018">
    <property type="protein sequence ID" value="KUN06289.1"/>
    <property type="molecule type" value="Genomic_DNA"/>
</dbReference>
<sequence length="119" mass="11449">MFVGVIAAASSGLMASSASASSLPRQKAAADESVQRATVLDGGANPQFLHALADAAVAGVTGAVGGKVIDTAVKLTTKIKSSSDSSSSSESSSSSSGGPVTSPASLHGVIPGDAQFDAN</sequence>
<evidence type="ECO:0008006" key="5">
    <source>
        <dbReference type="Google" id="ProtNLM"/>
    </source>
</evidence>
<evidence type="ECO:0000313" key="4">
    <source>
        <dbReference type="Proteomes" id="UP000053127"/>
    </source>
</evidence>
<dbReference type="RefSeq" id="WP_067122997.1">
    <property type="nucleotide sequence ID" value="NZ_JBFACD010000005.1"/>
</dbReference>
<keyword evidence="2" id="KW-0732">Signal</keyword>
<evidence type="ECO:0000313" key="3">
    <source>
        <dbReference type="EMBL" id="KUN06289.1"/>
    </source>
</evidence>
<reference evidence="3 4" key="1">
    <citation type="submission" date="2015-10" db="EMBL/GenBank/DDBJ databases">
        <title>Draft genome sequence of Streptomyces yokosukanensis DSM 40224, type strain for the species Streptomyces yokosukanensis.</title>
        <authorList>
            <person name="Ruckert C."/>
            <person name="Winkler A."/>
            <person name="Kalinowski J."/>
            <person name="Kampfer P."/>
            <person name="Glaeser S."/>
        </authorList>
    </citation>
    <scope>NUCLEOTIDE SEQUENCE [LARGE SCALE GENOMIC DNA]</scope>
    <source>
        <strain evidence="3 4">DSM 40224</strain>
    </source>
</reference>
<proteinExistence type="predicted"/>
<dbReference type="AlphaFoldDB" id="A0A101P7C3"/>
<name>A0A101P7C3_9ACTN</name>
<feature type="region of interest" description="Disordered" evidence="1">
    <location>
        <begin position="78"/>
        <end position="119"/>
    </location>
</feature>
<evidence type="ECO:0000256" key="2">
    <source>
        <dbReference type="SAM" id="SignalP"/>
    </source>
</evidence>
<dbReference type="STRING" id="67386.AQI95_15495"/>
<feature type="compositionally biased region" description="Low complexity" evidence="1">
    <location>
        <begin position="82"/>
        <end position="96"/>
    </location>
</feature>
<feature type="signal peptide" evidence="2">
    <location>
        <begin position="1"/>
        <end position="20"/>
    </location>
</feature>
<keyword evidence="4" id="KW-1185">Reference proteome</keyword>